<protein>
    <submittedName>
        <fullName evidence="1">Uncharacterized protein</fullName>
    </submittedName>
</protein>
<reference evidence="2" key="1">
    <citation type="submission" date="2016-07" db="EMBL/GenBank/DDBJ databases">
        <authorList>
            <person name="Florea S."/>
            <person name="Webb J.S."/>
            <person name="Jaromczyk J."/>
            <person name="Schardl C.L."/>
        </authorList>
    </citation>
    <scope>NUCLEOTIDE SEQUENCE [LARGE SCALE GENOMIC DNA]</scope>
    <source>
        <strain evidence="2">CY1</strain>
    </source>
</reference>
<comment type="caution">
    <text evidence="1">The sequence shown here is derived from an EMBL/GenBank/DDBJ whole genome shotgun (WGS) entry which is preliminary data.</text>
</comment>
<dbReference type="EMBL" id="MBTG01000004">
    <property type="protein sequence ID" value="OPH60456.1"/>
    <property type="molecule type" value="Genomic_DNA"/>
</dbReference>
<dbReference type="RefSeq" id="WP_079409914.1">
    <property type="nucleotide sequence ID" value="NZ_MBTG01000004.1"/>
</dbReference>
<organism evidence="1 2">
    <name type="scientific">Paenibacillus ferrarius</name>
    <dbReference type="NCBI Taxonomy" id="1469647"/>
    <lineage>
        <taxon>Bacteria</taxon>
        <taxon>Bacillati</taxon>
        <taxon>Bacillota</taxon>
        <taxon>Bacilli</taxon>
        <taxon>Bacillales</taxon>
        <taxon>Paenibacillaceae</taxon>
        <taxon>Paenibacillus</taxon>
    </lineage>
</organism>
<accession>A0A1V4HRL4</accession>
<keyword evidence="2" id="KW-1185">Reference proteome</keyword>
<evidence type="ECO:0000313" key="1">
    <source>
        <dbReference type="EMBL" id="OPH60456.1"/>
    </source>
</evidence>
<gene>
    <name evidence="1" type="ORF">BC351_18375</name>
</gene>
<dbReference type="AlphaFoldDB" id="A0A1V4HRL4"/>
<dbReference type="Proteomes" id="UP000190626">
    <property type="component" value="Unassembled WGS sequence"/>
</dbReference>
<proteinExistence type="predicted"/>
<name>A0A1V4HRL4_9BACL</name>
<dbReference type="OrthoDB" id="1822075at2"/>
<evidence type="ECO:0000313" key="2">
    <source>
        <dbReference type="Proteomes" id="UP000190626"/>
    </source>
</evidence>
<sequence>MKVIKSIMPNGLSYMDESGIDKFVDFKECNENWIKYRKRSENLTDKKVEIIRKNDKCIGQRDSCARLPFIEFFTRPFTRFVFVESIEGQHPEKTFAQLKSEINSAGWTTFDLS</sequence>